<evidence type="ECO:0000256" key="1">
    <source>
        <dbReference type="SAM" id="Phobius"/>
    </source>
</evidence>
<dbReference type="EMBL" id="LVVT01000016">
    <property type="protein sequence ID" value="TQS82564.1"/>
    <property type="molecule type" value="Genomic_DNA"/>
</dbReference>
<proteinExistence type="predicted"/>
<feature type="transmembrane region" description="Helical" evidence="1">
    <location>
        <begin position="432"/>
        <end position="449"/>
    </location>
</feature>
<feature type="transmembrane region" description="Helical" evidence="1">
    <location>
        <begin position="409"/>
        <end position="427"/>
    </location>
</feature>
<reference evidence="2" key="1">
    <citation type="submission" date="2016-03" db="EMBL/GenBank/DDBJ databases">
        <authorList>
            <person name="Borrel G."/>
            <person name="Mccann A."/>
            <person name="O'Toole P.W."/>
        </authorList>
    </citation>
    <scope>NUCLEOTIDE SEQUENCE</scope>
    <source>
        <strain evidence="2">183</strain>
    </source>
</reference>
<gene>
    <name evidence="2" type="ORF">A3207_08925</name>
</gene>
<sequence length="453" mass="48357">MKILALAVLAVIAVSSLTFMNEDDGNSGPVISAGETQSDPYEFSLLAGDQYRYALSANIDVTYSITSGDLSNIGFQLSEGIISGVAKEGKELICITATSNDGGPVRTADQWIHYSVYNILTLKGTPQTASWSGTPYTSAFTISDVDTDNEGETVLSLNDAAVSAGYVINKISETSYTLTRSADKNIAGSVDVTVTASTNAGGITQIKTASATISTYSRVGITSMPDNHQGTGLVVWLIEEDSTWEYRPTAVPDDASISVSGLNSQITWKDGVLKVNRINAFDSTKITFTAASSAGGSEETASQEIIIRNWNRVIFESAPSISDIVTSVDGRSLHASVNAANYSYIKWTLSDGTVYEGTTEIDHTFAEGTAGPQDVRVLVRDEVGREKASQVTFNLEDDEASAESTESSANWLIIIILGIILVILGLLNKPHWFLSIIGAALMIVDLLFFRGGF</sequence>
<dbReference type="Proteomes" id="UP000752814">
    <property type="component" value="Unassembled WGS sequence"/>
</dbReference>
<evidence type="ECO:0000313" key="2">
    <source>
        <dbReference type="EMBL" id="TQS82564.1"/>
    </source>
</evidence>
<evidence type="ECO:0008006" key="4">
    <source>
        <dbReference type="Google" id="ProtNLM"/>
    </source>
</evidence>
<name>A0A8J8TEA5_9ARCH</name>
<evidence type="ECO:0000313" key="3">
    <source>
        <dbReference type="Proteomes" id="UP000752814"/>
    </source>
</evidence>
<keyword evidence="1" id="KW-0472">Membrane</keyword>
<keyword evidence="1" id="KW-1133">Transmembrane helix</keyword>
<comment type="caution">
    <text evidence="2">The sequence shown here is derived from an EMBL/GenBank/DDBJ whole genome shotgun (WGS) entry which is preliminary data.</text>
</comment>
<protein>
    <recommendedName>
        <fullName evidence="4">PKD domain-containing protein</fullName>
    </recommendedName>
</protein>
<dbReference type="GeneID" id="41322517"/>
<organism evidence="2 3">
    <name type="scientific">Candidatus Methanomassiliicoccus intestinalis</name>
    <dbReference type="NCBI Taxonomy" id="1406512"/>
    <lineage>
        <taxon>Archaea</taxon>
        <taxon>Methanobacteriati</taxon>
        <taxon>Thermoplasmatota</taxon>
        <taxon>Thermoplasmata</taxon>
        <taxon>Methanomassiliicoccales</taxon>
        <taxon>Methanomassiliicoccaceae</taxon>
        <taxon>Methanomassiliicoccus</taxon>
    </lineage>
</organism>
<dbReference type="AlphaFoldDB" id="A0A8J8TEA5"/>
<keyword evidence="1" id="KW-0812">Transmembrane</keyword>
<dbReference type="RefSeq" id="WP_020448012.1">
    <property type="nucleotide sequence ID" value="NZ_CAYBCC010000009.1"/>
</dbReference>
<accession>A0A8J8TEA5</accession>